<keyword evidence="2" id="KW-0813">Transport</keyword>
<evidence type="ECO:0000313" key="9">
    <source>
        <dbReference type="EMBL" id="HDR51921.1"/>
    </source>
</evidence>
<dbReference type="SUPFAM" id="SSF103473">
    <property type="entry name" value="MFS general substrate transporter"/>
    <property type="match status" value="1"/>
</dbReference>
<accession>A0A831PRE9</accession>
<dbReference type="EMBL" id="DSDK01000535">
    <property type="protein sequence ID" value="HDR51921.1"/>
    <property type="molecule type" value="Genomic_DNA"/>
</dbReference>
<proteinExistence type="predicted"/>
<dbReference type="Pfam" id="PF03825">
    <property type="entry name" value="Nuc_H_symport"/>
    <property type="match status" value="1"/>
</dbReference>
<dbReference type="InterPro" id="IPR004740">
    <property type="entry name" value="Nuc_H_symport"/>
</dbReference>
<comment type="subcellular location">
    <subcellularLocation>
        <location evidence="1">Cell membrane</location>
        <topology evidence="1">Multi-pass membrane protein</topology>
    </subcellularLocation>
</comment>
<dbReference type="PANTHER" id="PTHR23522">
    <property type="entry name" value="BLL5896 PROTEIN"/>
    <property type="match status" value="1"/>
</dbReference>
<evidence type="ECO:0000256" key="2">
    <source>
        <dbReference type="ARBA" id="ARBA00022448"/>
    </source>
</evidence>
<dbReference type="PANTHER" id="PTHR23522:SF4">
    <property type="entry name" value="NUCLEOSIDE PERMEASE NUPG-RELATED"/>
    <property type="match status" value="1"/>
</dbReference>
<sequence>FLLLVPVAIRKFGLRKTMVLGLVALTIRYLSFYAGGVIDQSWMYYIGILIHGLIFGFFFVGGQIYIDKKAPAHLKSQAQGFIFLVTQGLGLLVGNFVSARIIHQYKTAAGYNWDAIWGITTLVSVGLMVGFVLLFREDGNLRNSVKKQVIPERI</sequence>
<dbReference type="Gene3D" id="1.20.1250.20">
    <property type="entry name" value="MFS general substrate transporter like domains"/>
    <property type="match status" value="1"/>
</dbReference>
<evidence type="ECO:0000256" key="4">
    <source>
        <dbReference type="ARBA" id="ARBA00022692"/>
    </source>
</evidence>
<feature type="transmembrane region" description="Helical" evidence="7">
    <location>
        <begin position="81"/>
        <end position="103"/>
    </location>
</feature>
<dbReference type="InterPro" id="IPR020846">
    <property type="entry name" value="MFS_dom"/>
</dbReference>
<keyword evidence="6 7" id="KW-0472">Membrane</keyword>
<dbReference type="GO" id="GO:0005886">
    <property type="term" value="C:plasma membrane"/>
    <property type="evidence" value="ECO:0007669"/>
    <property type="project" value="UniProtKB-SubCell"/>
</dbReference>
<name>A0A831PRE9_9BACT</name>
<comment type="caution">
    <text evidence="9">The sequence shown here is derived from an EMBL/GenBank/DDBJ whole genome shotgun (WGS) entry which is preliminary data.</text>
</comment>
<dbReference type="AlphaFoldDB" id="A0A831PRE9"/>
<feature type="transmembrane region" description="Helical" evidence="7">
    <location>
        <begin position="18"/>
        <end position="36"/>
    </location>
</feature>
<dbReference type="InterPro" id="IPR036259">
    <property type="entry name" value="MFS_trans_sf"/>
</dbReference>
<evidence type="ECO:0000256" key="7">
    <source>
        <dbReference type="SAM" id="Phobius"/>
    </source>
</evidence>
<evidence type="ECO:0000256" key="1">
    <source>
        <dbReference type="ARBA" id="ARBA00004651"/>
    </source>
</evidence>
<evidence type="ECO:0000256" key="5">
    <source>
        <dbReference type="ARBA" id="ARBA00022989"/>
    </source>
</evidence>
<organism evidence="9">
    <name type="scientific">Mariniphaga anaerophila</name>
    <dbReference type="NCBI Taxonomy" id="1484053"/>
    <lineage>
        <taxon>Bacteria</taxon>
        <taxon>Pseudomonadati</taxon>
        <taxon>Bacteroidota</taxon>
        <taxon>Bacteroidia</taxon>
        <taxon>Marinilabiliales</taxon>
        <taxon>Prolixibacteraceae</taxon>
        <taxon>Mariniphaga</taxon>
    </lineage>
</organism>
<keyword evidence="3" id="KW-1003">Cell membrane</keyword>
<evidence type="ECO:0000256" key="3">
    <source>
        <dbReference type="ARBA" id="ARBA00022475"/>
    </source>
</evidence>
<dbReference type="Proteomes" id="UP000886047">
    <property type="component" value="Unassembled WGS sequence"/>
</dbReference>
<dbReference type="PROSITE" id="PS50850">
    <property type="entry name" value="MFS"/>
    <property type="match status" value="1"/>
</dbReference>
<keyword evidence="4 7" id="KW-0812">Transmembrane</keyword>
<protein>
    <submittedName>
        <fullName evidence="9">MFS transporter</fullName>
    </submittedName>
</protein>
<dbReference type="GO" id="GO:0015213">
    <property type="term" value="F:uridine transmembrane transporter activity"/>
    <property type="evidence" value="ECO:0007669"/>
    <property type="project" value="TreeGrafter"/>
</dbReference>
<feature type="transmembrane region" description="Helical" evidence="7">
    <location>
        <begin position="42"/>
        <end position="60"/>
    </location>
</feature>
<feature type="non-terminal residue" evidence="9">
    <location>
        <position position="1"/>
    </location>
</feature>
<gene>
    <name evidence="9" type="ORF">ENN90_09950</name>
</gene>
<feature type="domain" description="Major facilitator superfamily (MFS) profile" evidence="8">
    <location>
        <begin position="1"/>
        <end position="154"/>
    </location>
</feature>
<evidence type="ECO:0000259" key="8">
    <source>
        <dbReference type="PROSITE" id="PS50850"/>
    </source>
</evidence>
<evidence type="ECO:0000256" key="6">
    <source>
        <dbReference type="ARBA" id="ARBA00023136"/>
    </source>
</evidence>
<keyword evidence="5 7" id="KW-1133">Transmembrane helix</keyword>
<dbReference type="GO" id="GO:0015212">
    <property type="term" value="F:cytidine transmembrane transporter activity"/>
    <property type="evidence" value="ECO:0007669"/>
    <property type="project" value="TreeGrafter"/>
</dbReference>
<feature type="transmembrane region" description="Helical" evidence="7">
    <location>
        <begin position="115"/>
        <end position="135"/>
    </location>
</feature>
<reference evidence="9" key="1">
    <citation type="journal article" date="2020" name="mSystems">
        <title>Genome- and Community-Level Interaction Insights into Carbon Utilization and Element Cycling Functions of Hydrothermarchaeota in Hydrothermal Sediment.</title>
        <authorList>
            <person name="Zhou Z."/>
            <person name="Liu Y."/>
            <person name="Xu W."/>
            <person name="Pan J."/>
            <person name="Luo Z.H."/>
            <person name="Li M."/>
        </authorList>
    </citation>
    <scope>NUCLEOTIDE SEQUENCE [LARGE SCALE GENOMIC DNA]</scope>
    <source>
        <strain evidence="9">SpSt-1217</strain>
    </source>
</reference>